<dbReference type="Pfam" id="PF17390">
    <property type="entry name" value="Bac_rhamnosid_C"/>
    <property type="match status" value="1"/>
</dbReference>
<dbReference type="InterPro" id="IPR059100">
    <property type="entry name" value="TSP3_bac"/>
</dbReference>
<dbReference type="InterPro" id="IPR013783">
    <property type="entry name" value="Ig-like_fold"/>
</dbReference>
<dbReference type="InterPro" id="IPR012341">
    <property type="entry name" value="6hp_glycosidase-like_sf"/>
</dbReference>
<dbReference type="SUPFAM" id="SSF49899">
    <property type="entry name" value="Concanavalin A-like lectins/glucanases"/>
    <property type="match status" value="1"/>
</dbReference>
<dbReference type="Gene3D" id="2.60.120.260">
    <property type="entry name" value="Galactose-binding domain-like"/>
    <property type="match status" value="1"/>
</dbReference>
<keyword evidence="7" id="KW-0106">Calcium</keyword>
<evidence type="ECO:0000259" key="10">
    <source>
        <dbReference type="Pfam" id="PF17390"/>
    </source>
</evidence>
<organism evidence="11 12">
    <name type="scientific">Luteolibacter yonseiensis</name>
    <dbReference type="NCBI Taxonomy" id="1144680"/>
    <lineage>
        <taxon>Bacteria</taxon>
        <taxon>Pseudomonadati</taxon>
        <taxon>Verrucomicrobiota</taxon>
        <taxon>Verrucomicrobiia</taxon>
        <taxon>Verrucomicrobiales</taxon>
        <taxon>Verrucomicrobiaceae</taxon>
        <taxon>Luteolibacter</taxon>
    </lineage>
</organism>
<comment type="catalytic activity">
    <reaction evidence="1">
        <text>Hydrolysis of terminal non-reducing alpha-L-rhamnose residues in alpha-L-rhamnosides.</text>
        <dbReference type="EC" id="3.2.1.40"/>
    </reaction>
</comment>
<protein>
    <recommendedName>
        <fullName evidence="3">alpha-L-rhamnosidase</fullName>
        <ecNumber evidence="3">3.2.1.40</ecNumber>
    </recommendedName>
</protein>
<evidence type="ECO:0000259" key="9">
    <source>
        <dbReference type="Pfam" id="PF17389"/>
    </source>
</evidence>
<dbReference type="Gene3D" id="2.60.420.10">
    <property type="entry name" value="Maltose phosphorylase, domain 3"/>
    <property type="match status" value="1"/>
</dbReference>
<keyword evidence="6" id="KW-0378">Hydrolase</keyword>
<keyword evidence="5" id="KW-0732">Signal</keyword>
<proteinExistence type="predicted"/>
<dbReference type="GO" id="GO:0005975">
    <property type="term" value="P:carbohydrate metabolic process"/>
    <property type="evidence" value="ECO:0007669"/>
    <property type="project" value="InterPro"/>
</dbReference>
<comment type="caution">
    <text evidence="11">The sequence shown here is derived from an EMBL/GenBank/DDBJ whole genome shotgun (WGS) entry which is preliminary data.</text>
</comment>
<evidence type="ECO:0000313" key="12">
    <source>
        <dbReference type="Proteomes" id="UP000600139"/>
    </source>
</evidence>
<evidence type="ECO:0000313" key="11">
    <source>
        <dbReference type="EMBL" id="MBK1814816.1"/>
    </source>
</evidence>
<dbReference type="Pfam" id="PF25788">
    <property type="entry name" value="Ig_Rha78A_N"/>
    <property type="match status" value="1"/>
</dbReference>
<gene>
    <name evidence="11" type="ORF">JIN84_04270</name>
</gene>
<dbReference type="Pfam" id="PF18884">
    <property type="entry name" value="TSP3_bac"/>
    <property type="match status" value="4"/>
</dbReference>
<dbReference type="Pfam" id="PF13385">
    <property type="entry name" value="Laminin_G_3"/>
    <property type="match status" value="1"/>
</dbReference>
<keyword evidence="4" id="KW-0964">Secreted</keyword>
<dbReference type="InterPro" id="IPR013320">
    <property type="entry name" value="ConA-like_dom_sf"/>
</dbReference>
<evidence type="ECO:0000256" key="1">
    <source>
        <dbReference type="ARBA" id="ARBA00001445"/>
    </source>
</evidence>
<dbReference type="SUPFAM" id="SSF48208">
    <property type="entry name" value="Six-hairpin glycosidases"/>
    <property type="match status" value="1"/>
</dbReference>
<dbReference type="Pfam" id="PF17389">
    <property type="entry name" value="Bac_rhamnosid6H"/>
    <property type="match status" value="1"/>
</dbReference>
<dbReference type="GO" id="GO:0030596">
    <property type="term" value="F:alpha-L-rhamnosidase activity"/>
    <property type="evidence" value="ECO:0007669"/>
    <property type="project" value="UniProtKB-EC"/>
</dbReference>
<dbReference type="Gene3D" id="1.50.10.10">
    <property type="match status" value="1"/>
</dbReference>
<dbReference type="InterPro" id="IPR016007">
    <property type="entry name" value="Alpha_rhamnosid"/>
</dbReference>
<dbReference type="PANTHER" id="PTHR33307">
    <property type="entry name" value="ALPHA-RHAMNOSIDASE (EUROFUNG)"/>
    <property type="match status" value="1"/>
</dbReference>
<dbReference type="EC" id="3.2.1.40" evidence="3"/>
<evidence type="ECO:0000256" key="3">
    <source>
        <dbReference type="ARBA" id="ARBA00012652"/>
    </source>
</evidence>
<dbReference type="Proteomes" id="UP000600139">
    <property type="component" value="Unassembled WGS sequence"/>
</dbReference>
<feature type="region of interest" description="Disordered" evidence="8">
    <location>
        <begin position="426"/>
        <end position="466"/>
    </location>
</feature>
<name>A0A934R1Z5_9BACT</name>
<evidence type="ECO:0000256" key="4">
    <source>
        <dbReference type="ARBA" id="ARBA00022525"/>
    </source>
</evidence>
<dbReference type="EMBL" id="JAENIK010000004">
    <property type="protein sequence ID" value="MBK1814816.1"/>
    <property type="molecule type" value="Genomic_DNA"/>
</dbReference>
<evidence type="ECO:0000256" key="5">
    <source>
        <dbReference type="ARBA" id="ARBA00022729"/>
    </source>
</evidence>
<feature type="region of interest" description="Disordered" evidence="8">
    <location>
        <begin position="362"/>
        <end position="397"/>
    </location>
</feature>
<evidence type="ECO:0000256" key="7">
    <source>
        <dbReference type="ARBA" id="ARBA00022837"/>
    </source>
</evidence>
<dbReference type="Gene3D" id="2.60.40.10">
    <property type="entry name" value="Immunoglobulins"/>
    <property type="match status" value="1"/>
</dbReference>
<dbReference type="InterPro" id="IPR035398">
    <property type="entry name" value="Bac_rhamnosid_C"/>
</dbReference>
<evidence type="ECO:0000256" key="8">
    <source>
        <dbReference type="SAM" id="MobiDB-lite"/>
    </source>
</evidence>
<evidence type="ECO:0000256" key="2">
    <source>
        <dbReference type="ARBA" id="ARBA00004613"/>
    </source>
</evidence>
<reference evidence="11" key="1">
    <citation type="submission" date="2021-01" db="EMBL/GenBank/DDBJ databases">
        <title>Modified the classification status of verrucomicrobia.</title>
        <authorList>
            <person name="Feng X."/>
        </authorList>
    </citation>
    <scope>NUCLEOTIDE SEQUENCE</scope>
    <source>
        <strain evidence="11">JCM 18052</strain>
    </source>
</reference>
<sequence length="1349" mass="144152">MTLKICDGSPTPFFFLSIALGVTCAHGYVSGPYQADGDTVHLFHLDEAAGSFSAKNTGSAGHAGITVDANAATVTDVFNGAAGLFGGSALLTNTRGIGIDFDKNGGFSTGGADRFGFGTLVGTNRAFTLEALVKPSTADFTNHAEIWSGDSSATGQRGFQFRITASEQLEYNGLDFGGGNEVVTLPTIKSGAWYHVALAYTEAGQAAGSGLFTFYWTEVGDSVTQASVLSSWTGTAITPSVVTQLVLGNEGRSTLNEGFPGLIDEARVSRVARTAGQFIFSVPSDDDHDGLPDYWEQRIVSADAGDGITSIGDVLPGEDYDKDGLTNLQEYQLGTDPLVMNDPDDLDGDGLADVWEKTYFPSISTHDGDDDPDEDGFTNGQEEALGTNPAVFNDPGDVDQDGLPDEWELGIINASATDSITVLQEVRPGDDFDGDGASNFEEYAAGTAPDNAGSVPGDGDTDGLTDDWERKHFASLAQVAGNDPDEDGASNAAEQGAGTDPNDPLSHPGAEVDPGRPAGLMVDLLALPHLTTIPDKTPEFAWIYQPSRRGDFQSARRIIVASTPLLAGKGTGDIWDSGKISSGDSVDVGYTGPELVAGQTYSWRVRTWDAEGKGGAWSAIQTFTIDSTPPQSGARSIYKASANDSTGYNWAGRYQPAFGTVVPPVKCIAKGDGNYFVDFGRDGFGYLTVRLNGAYAGRKMTVRFSEHATANSVVDAGGTTTDPATTQATVTLRNGDVVYKIRSNDVSGNGILVDGFAGGVVTPFRYVELANCPAGVTVADIRQQVLHVPFSGKAARFGSSDPTLDAVWEMCRHSMKATTFAGVYVDGDRERLPYEADAYINQLGHYAVDREFTTARYSYEWLLDHSTWPTEWKLHFPLMAWADYMHTGNVEALAVNYGKLVSHVAQYQPEVRADGILSHSNNNIVDWPAGERDGYVLTAENTVVNAFYHKSWRILADIAGVLGNTADQAAFTARADLLASNFNSVFWNGSRYKDGASTAHVSAHANFFPLAMGIEPPDKQAVLDFLKSKKMPCSVYAAQYLLEALFEGGEADHAIGLMKDNSTTYDRHWWNMIAKGSTIAMEAWGNNYKPNQDWNHAWGAVPANIIPRYVLGLAPLTPGYATARIQPRLGTGEGTNGLTLASGVIPTIRGPVGIRVENSPGTFRLTVDIPGNMLVRVLVPTKGLADPRLIVNGTTVAAPVENGWLVLENVRGGRHSIWLGSASDHAELRENWKTAMFGDDGASADDALDPDGDGVTNGDEFIANTDPLDPADRFVMKTFETTGAGAPFHMTIPGKPGRRYLLERTTTLLPDSWSSVDAPPLLTRPGDLVLEDPAPPSGKAFYRARVELP</sequence>
<dbReference type="InterPro" id="IPR008928">
    <property type="entry name" value="6-hairpin_glycosidase_sf"/>
</dbReference>
<evidence type="ECO:0000256" key="6">
    <source>
        <dbReference type="ARBA" id="ARBA00022801"/>
    </source>
</evidence>
<dbReference type="RefSeq" id="WP_200349766.1">
    <property type="nucleotide sequence ID" value="NZ_BAABHZ010000010.1"/>
</dbReference>
<dbReference type="Gene3D" id="2.60.120.200">
    <property type="match status" value="1"/>
</dbReference>
<accession>A0A934R1Z5</accession>
<feature type="domain" description="Alpha-L-rhamnosidase six-hairpin glycosidase" evidence="9">
    <location>
        <begin position="794"/>
        <end position="1110"/>
    </location>
</feature>
<feature type="domain" description="Alpha-L-rhamnosidase C-terminal" evidence="10">
    <location>
        <begin position="1112"/>
        <end position="1182"/>
    </location>
</feature>
<feature type="region of interest" description="Disordered" evidence="8">
    <location>
        <begin position="480"/>
        <end position="517"/>
    </location>
</feature>
<dbReference type="PANTHER" id="PTHR33307:SF6">
    <property type="entry name" value="ALPHA-RHAMNOSIDASE (EUROFUNG)-RELATED"/>
    <property type="match status" value="1"/>
</dbReference>
<keyword evidence="12" id="KW-1185">Reference proteome</keyword>
<dbReference type="InterPro" id="IPR035396">
    <property type="entry name" value="Bac_rhamnosid6H"/>
</dbReference>
<comment type="subcellular location">
    <subcellularLocation>
        <location evidence="2">Secreted</location>
    </subcellularLocation>
</comment>